<reference evidence="1" key="1">
    <citation type="journal article" date="2015" name="Nature">
        <title>Complex archaea that bridge the gap between prokaryotes and eukaryotes.</title>
        <authorList>
            <person name="Spang A."/>
            <person name="Saw J.H."/>
            <person name="Jorgensen S.L."/>
            <person name="Zaremba-Niedzwiedzka K."/>
            <person name="Martijn J."/>
            <person name="Lind A.E."/>
            <person name="van Eijk R."/>
            <person name="Schleper C."/>
            <person name="Guy L."/>
            <person name="Ettema T.J."/>
        </authorList>
    </citation>
    <scope>NUCLEOTIDE SEQUENCE</scope>
</reference>
<sequence>VHLVEGMYSWGMIIFPGRLTDTMIINNPNPGLK</sequence>
<protein>
    <submittedName>
        <fullName evidence="1">Uncharacterized protein</fullName>
    </submittedName>
</protein>
<comment type="caution">
    <text evidence="1">The sequence shown here is derived from an EMBL/GenBank/DDBJ whole genome shotgun (WGS) entry which is preliminary data.</text>
</comment>
<name>A0A0F8WND4_9ZZZZ</name>
<gene>
    <name evidence="1" type="ORF">LCGC14_3046670</name>
</gene>
<feature type="non-terminal residue" evidence="1">
    <location>
        <position position="1"/>
    </location>
</feature>
<proteinExistence type="predicted"/>
<organism evidence="1">
    <name type="scientific">marine sediment metagenome</name>
    <dbReference type="NCBI Taxonomy" id="412755"/>
    <lineage>
        <taxon>unclassified sequences</taxon>
        <taxon>metagenomes</taxon>
        <taxon>ecological metagenomes</taxon>
    </lineage>
</organism>
<accession>A0A0F8WND4</accession>
<dbReference type="EMBL" id="LAZR01064092">
    <property type="protein sequence ID" value="KKK58213.1"/>
    <property type="molecule type" value="Genomic_DNA"/>
</dbReference>
<dbReference type="AlphaFoldDB" id="A0A0F8WND4"/>
<evidence type="ECO:0000313" key="1">
    <source>
        <dbReference type="EMBL" id="KKK58213.1"/>
    </source>
</evidence>